<dbReference type="EMBL" id="JAFGDB010000037">
    <property type="protein sequence ID" value="MBN2067260.1"/>
    <property type="molecule type" value="Genomic_DNA"/>
</dbReference>
<keyword evidence="1" id="KW-0472">Membrane</keyword>
<evidence type="ECO:0000313" key="2">
    <source>
        <dbReference type="EMBL" id="MBN2067260.1"/>
    </source>
</evidence>
<sequence length="137" mass="15632">MVRAYYFFGKNRVFLPQLVGSCVLLAALIMFVVAAGRMFDTWDALQKYPDCIGVKDVEIDQFSQVQYCRQSLADVTGLHLRHDQARVTTRQFLITLLPPVAELLFWAAAFLIGLIFYQTGVVKPMRAEKLKEKGKKK</sequence>
<accession>A0A938YWR9</accession>
<protein>
    <submittedName>
        <fullName evidence="2">Uncharacterized protein</fullName>
    </submittedName>
</protein>
<reference evidence="2" key="1">
    <citation type="submission" date="2021-01" db="EMBL/GenBank/DDBJ databases">
        <title>Active Sulfur Cycling in an Early Earth Analoge.</title>
        <authorList>
            <person name="Hahn C.R."/>
            <person name="Youssef N.H."/>
            <person name="Elshahed M."/>
        </authorList>
    </citation>
    <scope>NUCLEOTIDE SEQUENCE</scope>
    <source>
        <strain evidence="2">Zod_Metabat.1151</strain>
    </source>
</reference>
<keyword evidence="1" id="KW-0812">Transmembrane</keyword>
<comment type="caution">
    <text evidence="2">The sequence shown here is derived from an EMBL/GenBank/DDBJ whole genome shotgun (WGS) entry which is preliminary data.</text>
</comment>
<dbReference type="AlphaFoldDB" id="A0A938YWR9"/>
<evidence type="ECO:0000313" key="3">
    <source>
        <dbReference type="Proteomes" id="UP000809243"/>
    </source>
</evidence>
<feature type="transmembrane region" description="Helical" evidence="1">
    <location>
        <begin position="103"/>
        <end position="122"/>
    </location>
</feature>
<evidence type="ECO:0000256" key="1">
    <source>
        <dbReference type="SAM" id="Phobius"/>
    </source>
</evidence>
<proteinExistence type="predicted"/>
<name>A0A938YWR9_9ARCH</name>
<keyword evidence="1" id="KW-1133">Transmembrane helix</keyword>
<organism evidence="2 3">
    <name type="scientific">Candidatus Iainarchaeum sp</name>
    <dbReference type="NCBI Taxonomy" id="3101447"/>
    <lineage>
        <taxon>Archaea</taxon>
        <taxon>Candidatus Iainarchaeota</taxon>
        <taxon>Candidatus Iainarchaeia</taxon>
        <taxon>Candidatus Iainarchaeales</taxon>
        <taxon>Candidatus Iainarchaeaceae</taxon>
        <taxon>Candidatus Iainarchaeum</taxon>
    </lineage>
</organism>
<feature type="transmembrane region" description="Helical" evidence="1">
    <location>
        <begin position="12"/>
        <end position="35"/>
    </location>
</feature>
<gene>
    <name evidence="2" type="ORF">JW744_02230</name>
</gene>
<dbReference type="Proteomes" id="UP000809243">
    <property type="component" value="Unassembled WGS sequence"/>
</dbReference>